<sequence>MSDDNFTTGVEDGLRLAKRIYFGNDRSVAPPKHITPMEKATRSLYPTSPMVYAVISNPAIVDNPDMPSYQPHVHGRCNPPALIPLQMNGISFEVDCYLDTAFVTMSGSWRVHCVMGDESCSCRIAVPMGEEGSILGAEVEVPRITYSTQLAPTEEIGERESVAPPEEGGLLKPHIFTLTVPHVDGGSNVSVKVRWSQKVMYKDGEFILDVPYTFPEYVTPAGKKLPKKEKIQLSINSGLTTEVVCNTTSHPLKERKREPGKLALLYEADVLSWSATDFVYKYHVSTTNSFGSVLLQSPSTLDIDQRDMFALYLFAGPHKGKKMCRKEVVFVVDTSESMKENTIEVTKNAVISAISKLDEEDRFGIMAFNDETHLYSSSLELANKESIGNATQWIDKNFVAAGGTNISMALNQAIEMFSGKSKSVPMVFFITDGSVENERQICEVIKKQLQNKESELAPRINTFGIGSYCNHYFLRMLAMIGRGHYDASYDAESIETGIKSWFSKASSTMLTNIVIDGLDSLDDLQIHPCTIPDLSCERPLILSGRYKGGFPETLKASGILPDMTDFTIDIQGQRANDIPLHKVLAKKQIEFYTAQAWLSNDTELEVKVSKMSVETGIVSEYTRMIMLKTGPPAKKFGKKDADPKTVTEKIKVLHQLGLEFGNITATIENIPPGFLPKLPTQTEMLAAAAGNCCANVFGKCCCMCCVQACSRINNQCSIVLTQFCGFVTCFGCCGWYE</sequence>
<dbReference type="SUPFAM" id="SSF53300">
    <property type="entry name" value="vWA-like"/>
    <property type="match status" value="1"/>
</dbReference>
<evidence type="ECO:0000313" key="3">
    <source>
        <dbReference type="Proteomes" id="UP000235145"/>
    </source>
</evidence>
<dbReference type="Proteomes" id="UP000235145">
    <property type="component" value="Unassembled WGS sequence"/>
</dbReference>
<gene>
    <name evidence="2" type="ORF">LSAT_V11C800423210</name>
</gene>
<dbReference type="InterPro" id="IPR036465">
    <property type="entry name" value="vWFA_dom_sf"/>
</dbReference>
<dbReference type="Gene3D" id="3.40.50.410">
    <property type="entry name" value="von Willebrand factor, type A domain"/>
    <property type="match status" value="1"/>
</dbReference>
<dbReference type="InterPro" id="IPR002035">
    <property type="entry name" value="VWF_A"/>
</dbReference>
<dbReference type="PROSITE" id="PS50234">
    <property type="entry name" value="VWFA"/>
    <property type="match status" value="1"/>
</dbReference>
<organism evidence="2 3">
    <name type="scientific">Lactuca sativa</name>
    <name type="common">Garden lettuce</name>
    <dbReference type="NCBI Taxonomy" id="4236"/>
    <lineage>
        <taxon>Eukaryota</taxon>
        <taxon>Viridiplantae</taxon>
        <taxon>Streptophyta</taxon>
        <taxon>Embryophyta</taxon>
        <taxon>Tracheophyta</taxon>
        <taxon>Spermatophyta</taxon>
        <taxon>Magnoliopsida</taxon>
        <taxon>eudicotyledons</taxon>
        <taxon>Gunneridae</taxon>
        <taxon>Pentapetalae</taxon>
        <taxon>asterids</taxon>
        <taxon>campanulids</taxon>
        <taxon>Asterales</taxon>
        <taxon>Asteraceae</taxon>
        <taxon>Cichorioideae</taxon>
        <taxon>Cichorieae</taxon>
        <taxon>Lactucinae</taxon>
        <taxon>Lactuca</taxon>
    </lineage>
</organism>
<protein>
    <recommendedName>
        <fullName evidence="1">VWFA domain-containing protein</fullName>
    </recommendedName>
</protein>
<keyword evidence="3" id="KW-1185">Reference proteome</keyword>
<dbReference type="OrthoDB" id="1729737at2759"/>
<proteinExistence type="predicted"/>
<accession>A0A9R1X0B8</accession>
<dbReference type="Pfam" id="PF13768">
    <property type="entry name" value="VWA_3"/>
    <property type="match status" value="1"/>
</dbReference>
<dbReference type="EMBL" id="NBSK02000008">
    <property type="protein sequence ID" value="KAJ0191732.1"/>
    <property type="molecule type" value="Genomic_DNA"/>
</dbReference>
<dbReference type="SMART" id="SM00327">
    <property type="entry name" value="VWA"/>
    <property type="match status" value="1"/>
</dbReference>
<feature type="domain" description="VWFA" evidence="1">
    <location>
        <begin position="327"/>
        <end position="513"/>
    </location>
</feature>
<name>A0A9R1X0B8_LACSA</name>
<evidence type="ECO:0000259" key="1">
    <source>
        <dbReference type="PROSITE" id="PS50234"/>
    </source>
</evidence>
<dbReference type="AlphaFoldDB" id="A0A9R1X0B8"/>
<reference evidence="2 3" key="1">
    <citation type="journal article" date="2017" name="Nat. Commun.">
        <title>Genome assembly with in vitro proximity ligation data and whole-genome triplication in lettuce.</title>
        <authorList>
            <person name="Reyes-Chin-Wo S."/>
            <person name="Wang Z."/>
            <person name="Yang X."/>
            <person name="Kozik A."/>
            <person name="Arikit S."/>
            <person name="Song C."/>
            <person name="Xia L."/>
            <person name="Froenicke L."/>
            <person name="Lavelle D.O."/>
            <person name="Truco M.J."/>
            <person name="Xia R."/>
            <person name="Zhu S."/>
            <person name="Xu C."/>
            <person name="Xu H."/>
            <person name="Xu X."/>
            <person name="Cox K."/>
            <person name="Korf I."/>
            <person name="Meyers B.C."/>
            <person name="Michelmore R.W."/>
        </authorList>
    </citation>
    <scope>NUCLEOTIDE SEQUENCE [LARGE SCALE GENOMIC DNA]</scope>
    <source>
        <strain evidence="3">cv. Salinas</strain>
        <tissue evidence="2">Seedlings</tissue>
    </source>
</reference>
<comment type="caution">
    <text evidence="2">The sequence shown here is derived from an EMBL/GenBank/DDBJ whole genome shotgun (WGS) entry which is preliminary data.</text>
</comment>
<dbReference type="PANTHER" id="PTHR46503:SF8">
    <property type="entry name" value="VON WILLEBRAND FACTOR, TYPE A-RELATED"/>
    <property type="match status" value="1"/>
</dbReference>
<dbReference type="PANTHER" id="PTHR46503">
    <property type="entry name" value="INTER-ALPHA-TRYPSIN INHIBITOR HEAVY CHAIN-LIKE PROTEIN"/>
    <property type="match status" value="1"/>
</dbReference>
<dbReference type="Gramene" id="rna-gnl|WGS:NBSK|LSAT_8X85660_mrna">
    <property type="protein sequence ID" value="cds-PLY64506.1"/>
    <property type="gene ID" value="gene-LSAT_8X85660"/>
</dbReference>
<evidence type="ECO:0000313" key="2">
    <source>
        <dbReference type="EMBL" id="KAJ0191732.1"/>
    </source>
</evidence>